<reference evidence="3 4" key="1">
    <citation type="submission" date="2019-12" db="EMBL/GenBank/DDBJ databases">
        <title>Genomic-based taxomic classification of the family Erythrobacteraceae.</title>
        <authorList>
            <person name="Xu L."/>
        </authorList>
    </citation>
    <scope>NUCLEOTIDE SEQUENCE [LARGE SCALE GENOMIC DNA]</scope>
    <source>
        <strain evidence="3 4">KCTC 52259</strain>
    </source>
</reference>
<dbReference type="Gene3D" id="1.25.40.10">
    <property type="entry name" value="Tetratricopeptide repeat domain"/>
    <property type="match status" value="1"/>
</dbReference>
<name>A0A6L7GCF5_9SPHN</name>
<accession>A0A6L7GCF5</accession>
<sequence length="330" mass="34928">MTTRFSRAVLSGLAIVAIGAAAAPVSAQDNDETRIRKLEAEVRALQRSVFPGGAGKYFEPEITGATARPATSVTPSSTAVTDILARMDALEMQMQSLTAQTEENTNSVRLLTTRLAALEVTTGAAASEAASRPPAEMLVGAATQPATRPAANTTAANTSAANRPATTTPAATTPAATTPAASGPTAARLAAVQQIAKPQTDDAADDEYSYGFRLWEAGFYPEAQQQLTLFVEKYPTHSRISYGRNLLGRAYLDDGKAKEAAPWFLRNYQSDKQSARAPDSLLYLAEAMIASKDTSRACIALAEFGETYPALASGRLASQYQANLRKVKCN</sequence>
<evidence type="ECO:0000313" key="4">
    <source>
        <dbReference type="Proteomes" id="UP000473531"/>
    </source>
</evidence>
<evidence type="ECO:0000313" key="3">
    <source>
        <dbReference type="EMBL" id="MXP13300.1"/>
    </source>
</evidence>
<keyword evidence="2" id="KW-0732">Signal</keyword>
<keyword evidence="4" id="KW-1185">Reference proteome</keyword>
<evidence type="ECO:0000256" key="1">
    <source>
        <dbReference type="SAM" id="MobiDB-lite"/>
    </source>
</evidence>
<protein>
    <recommendedName>
        <fullName evidence="5">TolA-binding protein</fullName>
    </recommendedName>
</protein>
<evidence type="ECO:0008006" key="5">
    <source>
        <dbReference type="Google" id="ProtNLM"/>
    </source>
</evidence>
<feature type="signal peptide" evidence="2">
    <location>
        <begin position="1"/>
        <end position="27"/>
    </location>
</feature>
<dbReference type="AlphaFoldDB" id="A0A6L7GCF5"/>
<evidence type="ECO:0000256" key="2">
    <source>
        <dbReference type="SAM" id="SignalP"/>
    </source>
</evidence>
<feature type="chain" id="PRO_5026756869" description="TolA-binding protein" evidence="2">
    <location>
        <begin position="28"/>
        <end position="330"/>
    </location>
</feature>
<dbReference type="Proteomes" id="UP000473531">
    <property type="component" value="Unassembled WGS sequence"/>
</dbReference>
<dbReference type="InterPro" id="IPR011990">
    <property type="entry name" value="TPR-like_helical_dom_sf"/>
</dbReference>
<dbReference type="SUPFAM" id="SSF48452">
    <property type="entry name" value="TPR-like"/>
    <property type="match status" value="1"/>
</dbReference>
<comment type="caution">
    <text evidence="3">The sequence shown here is derived from an EMBL/GenBank/DDBJ whole genome shotgun (WGS) entry which is preliminary data.</text>
</comment>
<dbReference type="EMBL" id="WTYU01000001">
    <property type="protein sequence ID" value="MXP13300.1"/>
    <property type="molecule type" value="Genomic_DNA"/>
</dbReference>
<organism evidence="3 4">
    <name type="scientific">Allopontixanthobacter confluentis</name>
    <dbReference type="NCBI Taxonomy" id="1849021"/>
    <lineage>
        <taxon>Bacteria</taxon>
        <taxon>Pseudomonadati</taxon>
        <taxon>Pseudomonadota</taxon>
        <taxon>Alphaproteobacteria</taxon>
        <taxon>Sphingomonadales</taxon>
        <taxon>Erythrobacteraceae</taxon>
        <taxon>Allopontixanthobacter</taxon>
    </lineage>
</organism>
<gene>
    <name evidence="3" type="ORF">GRI44_00815</name>
</gene>
<proteinExistence type="predicted"/>
<feature type="region of interest" description="Disordered" evidence="1">
    <location>
        <begin position="144"/>
        <end position="185"/>
    </location>
</feature>
<dbReference type="RefSeq" id="WP_160599410.1">
    <property type="nucleotide sequence ID" value="NZ_WTYU01000001.1"/>
</dbReference>
<dbReference type="OrthoDB" id="7390214at2"/>